<dbReference type="AlphaFoldDB" id="A0A917NA30"/>
<dbReference type="EMBL" id="BMMT01000002">
    <property type="protein sequence ID" value="GGI76720.1"/>
    <property type="molecule type" value="Genomic_DNA"/>
</dbReference>
<evidence type="ECO:0000313" key="4">
    <source>
        <dbReference type="Proteomes" id="UP001500220"/>
    </source>
</evidence>
<gene>
    <name evidence="1" type="ORF">GCM10009545_24680</name>
    <name evidence="2" type="ORF">GCM10011581_12290</name>
</gene>
<reference evidence="4" key="3">
    <citation type="journal article" date="2019" name="Int. J. Syst. Evol. Microbiol.">
        <title>The Global Catalogue of Microorganisms (GCM) 10K type strain sequencing project: providing services to taxonomists for standard genome sequencing and annotation.</title>
        <authorList>
            <consortium name="The Broad Institute Genomics Platform"/>
            <consortium name="The Broad Institute Genome Sequencing Center for Infectious Disease"/>
            <person name="Wu L."/>
            <person name="Ma J."/>
        </authorList>
    </citation>
    <scope>NUCLEOTIDE SEQUENCE [LARGE SCALE GENOMIC DNA]</scope>
    <source>
        <strain evidence="4">JCM 10664</strain>
    </source>
</reference>
<accession>A0A917NA30</accession>
<organism evidence="2 3">
    <name type="scientific">Saccharopolyspora thermophila</name>
    <dbReference type="NCBI Taxonomy" id="89367"/>
    <lineage>
        <taxon>Bacteria</taxon>
        <taxon>Bacillati</taxon>
        <taxon>Actinomycetota</taxon>
        <taxon>Actinomycetes</taxon>
        <taxon>Pseudonocardiales</taxon>
        <taxon>Pseudonocardiaceae</taxon>
        <taxon>Saccharopolyspora</taxon>
    </lineage>
</organism>
<protein>
    <submittedName>
        <fullName evidence="2">Uncharacterized protein</fullName>
    </submittedName>
</protein>
<dbReference type="Proteomes" id="UP000597989">
    <property type="component" value="Unassembled WGS sequence"/>
</dbReference>
<evidence type="ECO:0000313" key="3">
    <source>
        <dbReference type="Proteomes" id="UP000597989"/>
    </source>
</evidence>
<evidence type="ECO:0000313" key="1">
    <source>
        <dbReference type="EMBL" id="GAA0521639.1"/>
    </source>
</evidence>
<evidence type="ECO:0000313" key="2">
    <source>
        <dbReference type="EMBL" id="GGI76720.1"/>
    </source>
</evidence>
<comment type="caution">
    <text evidence="2">The sequence shown here is derived from an EMBL/GenBank/DDBJ whole genome shotgun (WGS) entry which is preliminary data.</text>
</comment>
<reference evidence="1" key="5">
    <citation type="submission" date="2023-12" db="EMBL/GenBank/DDBJ databases">
        <authorList>
            <person name="Sun Q."/>
            <person name="Inoue M."/>
        </authorList>
    </citation>
    <scope>NUCLEOTIDE SEQUENCE</scope>
    <source>
        <strain evidence="1">JCM 10664</strain>
    </source>
</reference>
<reference evidence="2" key="4">
    <citation type="submission" date="2020-09" db="EMBL/GenBank/DDBJ databases">
        <authorList>
            <person name="Sun Q."/>
            <person name="Zhou Y."/>
        </authorList>
    </citation>
    <scope>NUCLEOTIDE SEQUENCE</scope>
    <source>
        <strain evidence="2">CGMCC 4.7206</strain>
    </source>
</reference>
<reference evidence="2 3" key="2">
    <citation type="journal article" date="2014" name="Int. J. Syst. Evol. Microbiol.">
        <title>Complete genome sequence of Corynebacterium casei LMG S-19264T (=DSM 44701T), isolated from a smear-ripened cheese.</title>
        <authorList>
            <consortium name="US DOE Joint Genome Institute (JGI-PGF)"/>
            <person name="Walter F."/>
            <person name="Albersmeier A."/>
            <person name="Kalinowski J."/>
            <person name="Ruckert C."/>
        </authorList>
    </citation>
    <scope>NUCLEOTIDE SEQUENCE [LARGE SCALE GENOMIC DNA]</scope>
    <source>
        <strain evidence="2 3">CGMCC 4.7206</strain>
    </source>
</reference>
<keyword evidence="4" id="KW-1185">Reference proteome</keyword>
<proteinExistence type="predicted"/>
<name>A0A917NA30_9PSEU</name>
<dbReference type="RefSeq" id="WP_229679866.1">
    <property type="nucleotide sequence ID" value="NZ_BAAAHC010000009.1"/>
</dbReference>
<sequence>MPLLPTIDDRLSYNWRVTPVDVGWELPEPAALLRCLQEYLTDGVRHEADVPIPV</sequence>
<reference evidence="1" key="1">
    <citation type="journal article" date="2014" name="Int. J. Syst. Evol. Microbiol.">
        <title>Complete genome of a new Firmicutes species belonging to the dominant human colonic microbiota ('Ruminococcus bicirculans') reveals two chromosomes and a selective capacity to utilize plant glucans.</title>
        <authorList>
            <consortium name="NISC Comparative Sequencing Program"/>
            <person name="Wegmann U."/>
            <person name="Louis P."/>
            <person name="Goesmann A."/>
            <person name="Henrissat B."/>
            <person name="Duncan S.H."/>
            <person name="Flint H.J."/>
        </authorList>
    </citation>
    <scope>NUCLEOTIDE SEQUENCE</scope>
    <source>
        <strain evidence="1">JCM 10664</strain>
    </source>
</reference>
<dbReference type="Proteomes" id="UP001500220">
    <property type="component" value="Unassembled WGS sequence"/>
</dbReference>
<dbReference type="EMBL" id="BAAAHC010000009">
    <property type="protein sequence ID" value="GAA0521639.1"/>
    <property type="molecule type" value="Genomic_DNA"/>
</dbReference>